<dbReference type="PANTHER" id="PTHR43174:SF2">
    <property type="entry name" value="UDP-N-ACETYLGLUCOSAMINE 2-EPIMERASE"/>
    <property type="match status" value="1"/>
</dbReference>
<reference evidence="6 7" key="1">
    <citation type="submission" date="2017-09" db="EMBL/GenBank/DDBJ databases">
        <title>Depth-based differentiation of microbial function through sediment-hosted aquifers and enrichment of novel symbionts in the deep terrestrial subsurface.</title>
        <authorList>
            <person name="Probst A.J."/>
            <person name="Ladd B."/>
            <person name="Jarett J.K."/>
            <person name="Geller-Mcgrath D.E."/>
            <person name="Sieber C.M."/>
            <person name="Emerson J.B."/>
            <person name="Anantharaman K."/>
            <person name="Thomas B.C."/>
            <person name="Malmstrom R."/>
            <person name="Stieglmeier M."/>
            <person name="Klingl A."/>
            <person name="Woyke T."/>
            <person name="Ryan C.M."/>
            <person name="Banfield J.F."/>
        </authorList>
    </citation>
    <scope>NUCLEOTIDE SEQUENCE [LARGE SCALE GENOMIC DNA]</scope>
    <source>
        <strain evidence="6">CG23_combo_of_CG06-09_8_20_14_all_54_14</strain>
    </source>
</reference>
<evidence type="ECO:0000259" key="5">
    <source>
        <dbReference type="Pfam" id="PF02350"/>
    </source>
</evidence>
<evidence type="ECO:0000256" key="3">
    <source>
        <dbReference type="ARBA" id="ARBA00038858"/>
    </source>
</evidence>
<accession>A0A2G9ZAI4</accession>
<organism evidence="6 7">
    <name type="scientific">Candidatus Jorgensenbacteria bacterium CG23_combo_of_CG06-09_8_20_14_all_54_14</name>
    <dbReference type="NCBI Taxonomy" id="1974595"/>
    <lineage>
        <taxon>Bacteria</taxon>
        <taxon>Candidatus Joergenseniibacteriota</taxon>
    </lineage>
</organism>
<dbReference type="EC" id="5.1.3.14" evidence="3"/>
<dbReference type="InterPro" id="IPR029767">
    <property type="entry name" value="WecB-like"/>
</dbReference>
<sequence length="390" mass="43752">MKKLLVVFGTRPEAIKLAPVIAEAKKRSNLKVAVCVFRQHREMLDQVLTTFGVEPDFDLNISISDKDLLSKGVGLFKKGKILLQSGFGLLRFLFILKRERPDLLVVQGDTSTVFLSSFLAFHFKIPIAHVEAGLRTYDKYAPFPEEINRQLLGRLADIHFAPTENAKKNLLNENVSSEKIYVVGNTEIDALLWVLDRYKNPSIEREIREDLKKNYGLQLDDTQKILLVTAHRRESFGGGLESICEALKEIAAKRDDVAIVYPVHPNPSVQKTAYSVLSGAKNVFLTPPMAYKPFAFLMNRAYFILTDSGGIQESAPSLNKPVLVMREKTERMEGVEIGVSKLVGTNKEKIVSAALELLDNQKLYTSMTGKKNPYGDGHAAERIAEILERF</sequence>
<protein>
    <recommendedName>
        <fullName evidence="3">UDP-N-acetylglucosamine 2-epimerase (non-hydrolyzing)</fullName>
        <ecNumber evidence="3">5.1.3.14</ecNumber>
    </recommendedName>
</protein>
<dbReference type="CDD" id="cd03786">
    <property type="entry name" value="GTB_UDP-GlcNAc_2-Epimerase"/>
    <property type="match status" value="1"/>
</dbReference>
<dbReference type="EMBL" id="PCRZ01000010">
    <property type="protein sequence ID" value="PIP30111.1"/>
    <property type="molecule type" value="Genomic_DNA"/>
</dbReference>
<dbReference type="GO" id="GO:0008761">
    <property type="term" value="F:UDP-N-acetylglucosamine 2-epimerase activity"/>
    <property type="evidence" value="ECO:0007669"/>
    <property type="project" value="UniProtKB-EC"/>
</dbReference>
<dbReference type="AlphaFoldDB" id="A0A2G9ZAI4"/>
<proteinExistence type="inferred from homology"/>
<keyword evidence="1 4" id="KW-0413">Isomerase</keyword>
<dbReference type="Proteomes" id="UP000228812">
    <property type="component" value="Unassembled WGS sequence"/>
</dbReference>
<evidence type="ECO:0000256" key="2">
    <source>
        <dbReference type="ARBA" id="ARBA00038209"/>
    </source>
</evidence>
<comment type="caution">
    <text evidence="6">The sequence shown here is derived from an EMBL/GenBank/DDBJ whole genome shotgun (WGS) entry which is preliminary data.</text>
</comment>
<dbReference type="PANTHER" id="PTHR43174">
    <property type="entry name" value="UDP-N-ACETYLGLUCOSAMINE 2-EPIMERASE"/>
    <property type="match status" value="1"/>
</dbReference>
<evidence type="ECO:0000313" key="6">
    <source>
        <dbReference type="EMBL" id="PIP30111.1"/>
    </source>
</evidence>
<evidence type="ECO:0000256" key="1">
    <source>
        <dbReference type="ARBA" id="ARBA00023235"/>
    </source>
</evidence>
<dbReference type="Gene3D" id="3.40.50.2000">
    <property type="entry name" value="Glycogen Phosphorylase B"/>
    <property type="match status" value="2"/>
</dbReference>
<dbReference type="SUPFAM" id="SSF53756">
    <property type="entry name" value="UDP-Glycosyltransferase/glycogen phosphorylase"/>
    <property type="match status" value="1"/>
</dbReference>
<name>A0A2G9ZAI4_9BACT</name>
<dbReference type="Pfam" id="PF02350">
    <property type="entry name" value="Epimerase_2"/>
    <property type="match status" value="1"/>
</dbReference>
<feature type="domain" description="UDP-N-acetylglucosamine 2-epimerase" evidence="5">
    <location>
        <begin position="23"/>
        <end position="388"/>
    </location>
</feature>
<evidence type="ECO:0000256" key="4">
    <source>
        <dbReference type="RuleBase" id="RU003513"/>
    </source>
</evidence>
<dbReference type="NCBIfam" id="TIGR00236">
    <property type="entry name" value="wecB"/>
    <property type="match status" value="1"/>
</dbReference>
<comment type="similarity">
    <text evidence="2 4">Belongs to the UDP-N-acetylglucosamine 2-epimerase family.</text>
</comment>
<evidence type="ECO:0000313" key="7">
    <source>
        <dbReference type="Proteomes" id="UP000228812"/>
    </source>
</evidence>
<gene>
    <name evidence="6" type="ORF">COX26_00455</name>
</gene>
<dbReference type="InterPro" id="IPR003331">
    <property type="entry name" value="UDP_GlcNAc_Epimerase_2_dom"/>
</dbReference>